<dbReference type="Proteomes" id="UP000242560">
    <property type="component" value="Unassembled WGS sequence"/>
</dbReference>
<protein>
    <submittedName>
        <fullName evidence="1">Uncharacterized protein</fullName>
    </submittedName>
</protein>
<name>A0A1I3NNY5_9FLAO</name>
<accession>A0A1I3NNY5</accession>
<gene>
    <name evidence="1" type="ORF">SAMN05421638_2195</name>
</gene>
<reference evidence="2" key="1">
    <citation type="submission" date="2016-10" db="EMBL/GenBank/DDBJ databases">
        <authorList>
            <person name="Varghese N."/>
            <person name="Submissions S."/>
        </authorList>
    </citation>
    <scope>NUCLEOTIDE SEQUENCE [LARGE SCALE GENOMIC DNA]</scope>
    <source>
        <strain evidence="2">DSM 22251</strain>
    </source>
</reference>
<sequence>MKLIAIVQEIVQPTNDFVIVKFKSDKSHQEFQIFISSPYLKKIRKYDELLLDVKFRSVVMKDLQGAKTYDTQLYTEMAIEVSDMMRKEYK</sequence>
<proteinExistence type="predicted"/>
<dbReference type="AlphaFoldDB" id="A0A1I3NNY5"/>
<evidence type="ECO:0000313" key="2">
    <source>
        <dbReference type="Proteomes" id="UP000242560"/>
    </source>
</evidence>
<evidence type="ECO:0000313" key="1">
    <source>
        <dbReference type="EMBL" id="SFJ10889.1"/>
    </source>
</evidence>
<dbReference type="EMBL" id="FORQ01000004">
    <property type="protein sequence ID" value="SFJ10889.1"/>
    <property type="molecule type" value="Genomic_DNA"/>
</dbReference>
<keyword evidence="2" id="KW-1185">Reference proteome</keyword>
<organism evidence="1 2">
    <name type="scientific">Kaistella treverensis</name>
    <dbReference type="NCBI Taxonomy" id="631455"/>
    <lineage>
        <taxon>Bacteria</taxon>
        <taxon>Pseudomonadati</taxon>
        <taxon>Bacteroidota</taxon>
        <taxon>Flavobacteriia</taxon>
        <taxon>Flavobacteriales</taxon>
        <taxon>Weeksellaceae</taxon>
        <taxon>Chryseobacterium group</taxon>
        <taxon>Kaistella</taxon>
    </lineage>
</organism>
<dbReference type="RefSeq" id="WP_089820326.1">
    <property type="nucleotide sequence ID" value="NZ_FORQ01000004.1"/>
</dbReference>